<keyword evidence="1" id="KW-0285">Flavoprotein</keyword>
<dbReference type="OrthoDB" id="417877at2759"/>
<proteinExistence type="predicted"/>
<keyword evidence="6" id="KW-1185">Reference proteome</keyword>
<dbReference type="AlphaFoldDB" id="A0A165JVL4"/>
<dbReference type="STRING" id="1314781.A0A165JVL4"/>
<dbReference type="GO" id="GO:0044550">
    <property type="term" value="P:secondary metabolite biosynthetic process"/>
    <property type="evidence" value="ECO:0007669"/>
    <property type="project" value="TreeGrafter"/>
</dbReference>
<name>A0A165JVL4_EXIGL</name>
<evidence type="ECO:0000256" key="2">
    <source>
        <dbReference type="ARBA" id="ARBA00022827"/>
    </source>
</evidence>
<accession>A0A165JVL4</accession>
<dbReference type="Gene3D" id="3.50.50.60">
    <property type="entry name" value="FAD/NAD(P)-binding domain"/>
    <property type="match status" value="1"/>
</dbReference>
<dbReference type="GO" id="GO:0071949">
    <property type="term" value="F:FAD binding"/>
    <property type="evidence" value="ECO:0007669"/>
    <property type="project" value="InterPro"/>
</dbReference>
<dbReference type="EMBL" id="KV425958">
    <property type="protein sequence ID" value="KZV95394.1"/>
    <property type="molecule type" value="Genomic_DNA"/>
</dbReference>
<dbReference type="SUPFAM" id="SSF51905">
    <property type="entry name" value="FAD/NAD(P)-binding domain"/>
    <property type="match status" value="1"/>
</dbReference>
<evidence type="ECO:0000256" key="1">
    <source>
        <dbReference type="ARBA" id="ARBA00022630"/>
    </source>
</evidence>
<evidence type="ECO:0000259" key="4">
    <source>
        <dbReference type="Pfam" id="PF01494"/>
    </source>
</evidence>
<dbReference type="PANTHER" id="PTHR46720:SF3">
    <property type="entry name" value="FAD-BINDING DOMAIN-CONTAINING PROTEIN-RELATED"/>
    <property type="match status" value="1"/>
</dbReference>
<dbReference type="InterPro" id="IPR002938">
    <property type="entry name" value="FAD-bd"/>
</dbReference>
<reference evidence="5 6" key="1">
    <citation type="journal article" date="2016" name="Mol. Biol. Evol.">
        <title>Comparative Genomics of Early-Diverging Mushroom-Forming Fungi Provides Insights into the Origins of Lignocellulose Decay Capabilities.</title>
        <authorList>
            <person name="Nagy L.G."/>
            <person name="Riley R."/>
            <person name="Tritt A."/>
            <person name="Adam C."/>
            <person name="Daum C."/>
            <person name="Floudas D."/>
            <person name="Sun H."/>
            <person name="Yadav J.S."/>
            <person name="Pangilinan J."/>
            <person name="Larsson K.H."/>
            <person name="Matsuura K."/>
            <person name="Barry K."/>
            <person name="Labutti K."/>
            <person name="Kuo R."/>
            <person name="Ohm R.A."/>
            <person name="Bhattacharya S.S."/>
            <person name="Shirouzu T."/>
            <person name="Yoshinaga Y."/>
            <person name="Martin F.M."/>
            <person name="Grigoriev I.V."/>
            <person name="Hibbett D.S."/>
        </authorList>
    </citation>
    <scope>NUCLEOTIDE SEQUENCE [LARGE SCALE GENOMIC DNA]</scope>
    <source>
        <strain evidence="5 6">HHB12029</strain>
    </source>
</reference>
<feature type="domain" description="FAD-binding" evidence="4">
    <location>
        <begin position="6"/>
        <end position="178"/>
    </location>
</feature>
<evidence type="ECO:0000313" key="5">
    <source>
        <dbReference type="EMBL" id="KZV95394.1"/>
    </source>
</evidence>
<dbReference type="InterPro" id="IPR036188">
    <property type="entry name" value="FAD/NAD-bd_sf"/>
</dbReference>
<dbReference type="InParanoid" id="A0A165JVL4"/>
<feature type="domain" description="FAD-binding" evidence="4">
    <location>
        <begin position="321"/>
        <end position="389"/>
    </location>
</feature>
<dbReference type="PRINTS" id="PR00420">
    <property type="entry name" value="RNGMNOXGNASE"/>
</dbReference>
<keyword evidence="3" id="KW-0560">Oxidoreductase</keyword>
<sequence length="478" mass="51658">MTSKLHIAIVGSGVAGSALASTLLKYANQDAFEIDVYEAAAEIDDVGAGVTIYGRSFDIIAALGEELKDELERVGDISQSLIFDFMRMDGKEGSGKVVSSRALGAGCSFHRADFRRAFLTKSLQTAPNLRMHFSKRLASFTRDTTKTELPISMTFRDGTTAVADVLLGCDGVRSPIRHGMLDIAATELEQPELRKLGPAWFSGWVTHRSIIPMEDLDAEWARMAPDAGIHRLHTESCLYSGKNAHIISYALRHGKEVNIGVFALEPSAMGKAELPLERWVKHCGPEPVLELLEGWEPEVLAMARPVKEYQKWYIHVSGPLPTYVHDQIALLGDAAHSMTPHNGAGANQALEDAYLLGRVLASPLVTRDTIPLALKAYDTVRRPRGNAAHSKSFDTGSLCNLTTPDGRDDMDAVSAMLKDNTRLWFVLGKVEDDVQEALAILSASVKAAEASGVSRDGAGTPTVAKTVLEASVVPGLVA</sequence>
<organism evidence="5 6">
    <name type="scientific">Exidia glandulosa HHB12029</name>
    <dbReference type="NCBI Taxonomy" id="1314781"/>
    <lineage>
        <taxon>Eukaryota</taxon>
        <taxon>Fungi</taxon>
        <taxon>Dikarya</taxon>
        <taxon>Basidiomycota</taxon>
        <taxon>Agaricomycotina</taxon>
        <taxon>Agaricomycetes</taxon>
        <taxon>Auriculariales</taxon>
        <taxon>Exidiaceae</taxon>
        <taxon>Exidia</taxon>
    </lineage>
</organism>
<dbReference type="InterPro" id="IPR051104">
    <property type="entry name" value="FAD_monoxygenase"/>
</dbReference>
<dbReference type="Proteomes" id="UP000077266">
    <property type="component" value="Unassembled WGS sequence"/>
</dbReference>
<evidence type="ECO:0000256" key="3">
    <source>
        <dbReference type="ARBA" id="ARBA00023002"/>
    </source>
</evidence>
<gene>
    <name evidence="5" type="ORF">EXIGLDRAFT_735396</name>
</gene>
<dbReference type="PANTHER" id="PTHR46720">
    <property type="entry name" value="HYDROXYLASE, PUTATIVE (AFU_ORTHOLOGUE AFUA_3G01460)-RELATED"/>
    <property type="match status" value="1"/>
</dbReference>
<dbReference type="GO" id="GO:0016491">
    <property type="term" value="F:oxidoreductase activity"/>
    <property type="evidence" value="ECO:0007669"/>
    <property type="project" value="UniProtKB-KW"/>
</dbReference>
<evidence type="ECO:0000313" key="6">
    <source>
        <dbReference type="Proteomes" id="UP000077266"/>
    </source>
</evidence>
<protein>
    <submittedName>
        <fullName evidence="5">FAD/NAD(P)-binding domain-containing protein</fullName>
    </submittedName>
</protein>
<dbReference type="Pfam" id="PF01494">
    <property type="entry name" value="FAD_binding_3"/>
    <property type="match status" value="2"/>
</dbReference>
<keyword evidence="2" id="KW-0274">FAD</keyword>
<dbReference type="SUPFAM" id="SSF54373">
    <property type="entry name" value="FAD-linked reductases, C-terminal domain"/>
    <property type="match status" value="1"/>
</dbReference>